<evidence type="ECO:0000313" key="2">
    <source>
        <dbReference type="Proteomes" id="UP001056120"/>
    </source>
</evidence>
<dbReference type="Proteomes" id="UP001056120">
    <property type="component" value="Linkage Group LG12"/>
</dbReference>
<gene>
    <name evidence="1" type="ORF">L1987_36482</name>
</gene>
<protein>
    <submittedName>
        <fullName evidence="1">Uncharacterized protein</fullName>
    </submittedName>
</protein>
<organism evidence="1 2">
    <name type="scientific">Smallanthus sonchifolius</name>
    <dbReference type="NCBI Taxonomy" id="185202"/>
    <lineage>
        <taxon>Eukaryota</taxon>
        <taxon>Viridiplantae</taxon>
        <taxon>Streptophyta</taxon>
        <taxon>Embryophyta</taxon>
        <taxon>Tracheophyta</taxon>
        <taxon>Spermatophyta</taxon>
        <taxon>Magnoliopsida</taxon>
        <taxon>eudicotyledons</taxon>
        <taxon>Gunneridae</taxon>
        <taxon>Pentapetalae</taxon>
        <taxon>asterids</taxon>
        <taxon>campanulids</taxon>
        <taxon>Asterales</taxon>
        <taxon>Asteraceae</taxon>
        <taxon>Asteroideae</taxon>
        <taxon>Heliantheae alliance</taxon>
        <taxon>Millerieae</taxon>
        <taxon>Smallanthus</taxon>
    </lineage>
</organism>
<dbReference type="EMBL" id="CM042029">
    <property type="protein sequence ID" value="KAI3793859.1"/>
    <property type="molecule type" value="Genomic_DNA"/>
</dbReference>
<reference evidence="1 2" key="2">
    <citation type="journal article" date="2022" name="Mol. Ecol. Resour.">
        <title>The genomes of chicory, endive, great burdock and yacon provide insights into Asteraceae paleo-polyploidization history and plant inulin production.</title>
        <authorList>
            <person name="Fan W."/>
            <person name="Wang S."/>
            <person name="Wang H."/>
            <person name="Wang A."/>
            <person name="Jiang F."/>
            <person name="Liu H."/>
            <person name="Zhao H."/>
            <person name="Xu D."/>
            <person name="Zhang Y."/>
        </authorList>
    </citation>
    <scope>NUCLEOTIDE SEQUENCE [LARGE SCALE GENOMIC DNA]</scope>
    <source>
        <strain evidence="2">cv. Yunnan</strain>
        <tissue evidence="1">Leaves</tissue>
    </source>
</reference>
<evidence type="ECO:0000313" key="1">
    <source>
        <dbReference type="EMBL" id="KAI3793859.1"/>
    </source>
</evidence>
<proteinExistence type="predicted"/>
<reference evidence="2" key="1">
    <citation type="journal article" date="2022" name="Mol. Ecol. Resour.">
        <title>The genomes of chicory, endive, great burdock and yacon provide insights into Asteraceae palaeo-polyploidization history and plant inulin production.</title>
        <authorList>
            <person name="Fan W."/>
            <person name="Wang S."/>
            <person name="Wang H."/>
            <person name="Wang A."/>
            <person name="Jiang F."/>
            <person name="Liu H."/>
            <person name="Zhao H."/>
            <person name="Xu D."/>
            <person name="Zhang Y."/>
        </authorList>
    </citation>
    <scope>NUCLEOTIDE SEQUENCE [LARGE SCALE GENOMIC DNA]</scope>
    <source>
        <strain evidence="2">cv. Yunnan</strain>
    </source>
</reference>
<name>A0ACB9HDJ8_9ASTR</name>
<sequence>MAAVGTASHGIPISAGLQLHHKIDENSWPLVSGNLGVHMVTPVAAGMTSLWPAIPAAGFGFQSSSSSSGPSASNLGTESPNYLQKIAFSGFDLPGSNLVPMSFSSILSNHNQHQVPGLELGLSQDGNIGVLNQQALNQIYHMGQERMHQQQQQSSKDDDSRGSEVTFGVSNLSRQFLFSFGPTD</sequence>
<comment type="caution">
    <text evidence="1">The sequence shown here is derived from an EMBL/GenBank/DDBJ whole genome shotgun (WGS) entry which is preliminary data.</text>
</comment>
<keyword evidence="2" id="KW-1185">Reference proteome</keyword>
<accession>A0ACB9HDJ8</accession>